<dbReference type="GO" id="GO:0055085">
    <property type="term" value="P:transmembrane transport"/>
    <property type="evidence" value="ECO:0007669"/>
    <property type="project" value="InterPro"/>
</dbReference>
<feature type="transmembrane region" description="Helical" evidence="7">
    <location>
        <begin position="249"/>
        <end position="269"/>
    </location>
</feature>
<evidence type="ECO:0000313" key="10">
    <source>
        <dbReference type="Proteomes" id="UP000246145"/>
    </source>
</evidence>
<dbReference type="RefSeq" id="WP_116518687.1">
    <property type="nucleotide sequence ID" value="NZ_JACCEX010000003.1"/>
</dbReference>
<accession>A0A2U1CKZ8</accession>
<evidence type="ECO:0000256" key="5">
    <source>
        <dbReference type="ARBA" id="ARBA00022989"/>
    </source>
</evidence>
<evidence type="ECO:0000259" key="8">
    <source>
        <dbReference type="PROSITE" id="PS50928"/>
    </source>
</evidence>
<comment type="subcellular location">
    <subcellularLocation>
        <location evidence="1 7">Cell membrane</location>
        <topology evidence="1 7">Multi-pass membrane protein</topology>
    </subcellularLocation>
</comment>
<evidence type="ECO:0000256" key="3">
    <source>
        <dbReference type="ARBA" id="ARBA00022475"/>
    </source>
</evidence>
<dbReference type="CDD" id="cd06261">
    <property type="entry name" value="TM_PBP2"/>
    <property type="match status" value="1"/>
</dbReference>
<feature type="transmembrane region" description="Helical" evidence="7">
    <location>
        <begin position="85"/>
        <end position="111"/>
    </location>
</feature>
<keyword evidence="3" id="KW-1003">Cell membrane</keyword>
<evidence type="ECO:0000256" key="6">
    <source>
        <dbReference type="ARBA" id="ARBA00023136"/>
    </source>
</evidence>
<proteinExistence type="inferred from homology"/>
<dbReference type="SUPFAM" id="SSF161098">
    <property type="entry name" value="MetI-like"/>
    <property type="match status" value="1"/>
</dbReference>
<protein>
    <submittedName>
        <fullName evidence="9">Peptide/nickel transport system permease protein</fullName>
    </submittedName>
</protein>
<evidence type="ECO:0000256" key="4">
    <source>
        <dbReference type="ARBA" id="ARBA00022692"/>
    </source>
</evidence>
<feature type="transmembrane region" description="Helical" evidence="7">
    <location>
        <begin position="16"/>
        <end position="37"/>
    </location>
</feature>
<reference evidence="9 10" key="1">
    <citation type="submission" date="2018-04" db="EMBL/GenBank/DDBJ databases">
        <title>Genomic Encyclopedia of Type Strains, Phase IV (KMG-IV): sequencing the most valuable type-strain genomes for metagenomic binning, comparative biology and taxonomic classification.</title>
        <authorList>
            <person name="Goeker M."/>
        </authorList>
    </citation>
    <scope>NUCLEOTIDE SEQUENCE [LARGE SCALE GENOMIC DNA]</scope>
    <source>
        <strain evidence="9 10">DSM 10065</strain>
    </source>
</reference>
<dbReference type="Proteomes" id="UP000246145">
    <property type="component" value="Unassembled WGS sequence"/>
</dbReference>
<feature type="domain" description="ABC transmembrane type-1" evidence="8">
    <location>
        <begin position="82"/>
        <end position="270"/>
    </location>
</feature>
<dbReference type="PANTHER" id="PTHR43386">
    <property type="entry name" value="OLIGOPEPTIDE TRANSPORT SYSTEM PERMEASE PROTEIN APPC"/>
    <property type="match status" value="1"/>
</dbReference>
<feature type="transmembrane region" description="Helical" evidence="7">
    <location>
        <begin position="131"/>
        <end position="157"/>
    </location>
</feature>
<dbReference type="Gene3D" id="1.10.3720.10">
    <property type="entry name" value="MetI-like"/>
    <property type="match status" value="1"/>
</dbReference>
<dbReference type="Pfam" id="PF00528">
    <property type="entry name" value="BPD_transp_1"/>
    <property type="match status" value="1"/>
</dbReference>
<keyword evidence="5 7" id="KW-1133">Transmembrane helix</keyword>
<comment type="caution">
    <text evidence="9">The sequence shown here is derived from an EMBL/GenBank/DDBJ whole genome shotgun (WGS) entry which is preliminary data.</text>
</comment>
<evidence type="ECO:0000256" key="2">
    <source>
        <dbReference type="ARBA" id="ARBA00022448"/>
    </source>
</evidence>
<name>A0A2U1CKZ8_9BURK</name>
<feature type="transmembrane region" description="Helical" evidence="7">
    <location>
        <begin position="190"/>
        <end position="209"/>
    </location>
</feature>
<sequence length="283" mass="30266">MKSLCLAFPLRGNARMWLGGGVLTALILVAILAPWLAPHDPVEQSLLNQLLPPAWFAGGDPNYPLGTDALGRDLLSRLLFGTRPALLVMLAGAAASALVGVALGIFAGYFGGKVDAVISRVLEVFMSFPPMLLAIVLAAVIGPGLMTVIMAVIIIGWTRFCRVIRGEVQALKEQDFIMSARAIGMRPLRVVLHEILPNVLPIMMVLFGLEMGRAIVVEAILSFIGFSSSSVATWGGIIADGRAYINQAWWVLAAPILVIIIMVLSLNAFCDGTQQAVDPVLQR</sequence>
<dbReference type="OrthoDB" id="9783218at2"/>
<dbReference type="InterPro" id="IPR050366">
    <property type="entry name" value="BP-dependent_transpt_permease"/>
</dbReference>
<dbReference type="Pfam" id="PF12911">
    <property type="entry name" value="OppC_N"/>
    <property type="match status" value="1"/>
</dbReference>
<organism evidence="9 10">
    <name type="scientific">Pusillimonas noertemannii</name>
    <dbReference type="NCBI Taxonomy" id="305977"/>
    <lineage>
        <taxon>Bacteria</taxon>
        <taxon>Pseudomonadati</taxon>
        <taxon>Pseudomonadota</taxon>
        <taxon>Betaproteobacteria</taxon>
        <taxon>Burkholderiales</taxon>
        <taxon>Alcaligenaceae</taxon>
        <taxon>Pusillimonas</taxon>
    </lineage>
</organism>
<dbReference type="PANTHER" id="PTHR43386:SF1">
    <property type="entry name" value="D,D-DIPEPTIDE TRANSPORT SYSTEM PERMEASE PROTEIN DDPC-RELATED"/>
    <property type="match status" value="1"/>
</dbReference>
<keyword evidence="6 7" id="KW-0472">Membrane</keyword>
<keyword evidence="2 7" id="KW-0813">Transport</keyword>
<keyword evidence="4 7" id="KW-0812">Transmembrane</keyword>
<dbReference type="InterPro" id="IPR000515">
    <property type="entry name" value="MetI-like"/>
</dbReference>
<comment type="similarity">
    <text evidence="7">Belongs to the binding-protein-dependent transport system permease family.</text>
</comment>
<evidence type="ECO:0000313" key="9">
    <source>
        <dbReference type="EMBL" id="PVY61665.1"/>
    </source>
</evidence>
<gene>
    <name evidence="9" type="ORF">C7440_2395</name>
</gene>
<dbReference type="InterPro" id="IPR025966">
    <property type="entry name" value="OppC_N"/>
</dbReference>
<dbReference type="GO" id="GO:0005886">
    <property type="term" value="C:plasma membrane"/>
    <property type="evidence" value="ECO:0007669"/>
    <property type="project" value="UniProtKB-SubCell"/>
</dbReference>
<evidence type="ECO:0000256" key="7">
    <source>
        <dbReference type="RuleBase" id="RU363032"/>
    </source>
</evidence>
<evidence type="ECO:0000256" key="1">
    <source>
        <dbReference type="ARBA" id="ARBA00004651"/>
    </source>
</evidence>
<dbReference type="EMBL" id="QEKO01000003">
    <property type="protein sequence ID" value="PVY61665.1"/>
    <property type="molecule type" value="Genomic_DNA"/>
</dbReference>
<dbReference type="PROSITE" id="PS50928">
    <property type="entry name" value="ABC_TM1"/>
    <property type="match status" value="1"/>
</dbReference>
<dbReference type="InterPro" id="IPR035906">
    <property type="entry name" value="MetI-like_sf"/>
</dbReference>
<feature type="transmembrane region" description="Helical" evidence="7">
    <location>
        <begin position="215"/>
        <end position="237"/>
    </location>
</feature>
<dbReference type="AlphaFoldDB" id="A0A2U1CKZ8"/>
<keyword evidence="10" id="KW-1185">Reference proteome</keyword>